<name>H3GFU5_PHYRM</name>
<dbReference type="EnsemblProtists" id="Phyra74619">
    <property type="protein sequence ID" value="Phyra74619"/>
    <property type="gene ID" value="Phyra74619"/>
</dbReference>
<evidence type="ECO:0000313" key="3">
    <source>
        <dbReference type="Proteomes" id="UP000005238"/>
    </source>
</evidence>
<dbReference type="InterPro" id="IPR029526">
    <property type="entry name" value="PGBD"/>
</dbReference>
<keyword evidence="3" id="KW-1185">Reference proteome</keyword>
<dbReference type="Pfam" id="PF13843">
    <property type="entry name" value="DDE_Tnp_1_7"/>
    <property type="match status" value="1"/>
</dbReference>
<feature type="domain" description="PiggyBac transposable element-derived protein" evidence="1">
    <location>
        <begin position="142"/>
        <end position="279"/>
    </location>
</feature>
<dbReference type="VEuPathDB" id="FungiDB:KRP22_7630"/>
<sequence>MRGKFACLFEIRWLDSQFQNVMEHISVGSVPRGTINYEALTRSTDNPDWQELVRGDVDDDIAVNDDGNLEVADHYEEYDAGVLFPTCVEEVEAIRSLRFEPMGDIEAPIDLFERAGGSTMTTLRPAYKHIFELSTSSSFFAYLPVYFWRQVLYETNLYAATYGIQISRAFTLDERMAVFGIMFYMALNDKGEYANYWGQQPEDLIFGGSSISLDSVMSLNRYKLLRRCLSFNVVPTTLDIDAAARIRPLLNLLKVTGGLYIDVGRNVALGEAGVACRSRSVRNGS</sequence>
<dbReference type="STRING" id="164328.H3GFU5"/>
<dbReference type="HOGENOM" id="CLU_978158_0_0_1"/>
<dbReference type="Proteomes" id="UP000005238">
    <property type="component" value="Unassembled WGS sequence"/>
</dbReference>
<dbReference type="InParanoid" id="H3GFU5"/>
<organism evidence="2 3">
    <name type="scientific">Phytophthora ramorum</name>
    <name type="common">Sudden oak death agent</name>
    <dbReference type="NCBI Taxonomy" id="164328"/>
    <lineage>
        <taxon>Eukaryota</taxon>
        <taxon>Sar</taxon>
        <taxon>Stramenopiles</taxon>
        <taxon>Oomycota</taxon>
        <taxon>Peronosporomycetes</taxon>
        <taxon>Peronosporales</taxon>
        <taxon>Peronosporaceae</taxon>
        <taxon>Phytophthora</taxon>
    </lineage>
</organism>
<dbReference type="PANTHER" id="PTHR46599">
    <property type="entry name" value="PIGGYBAC TRANSPOSABLE ELEMENT-DERIVED PROTEIN 4"/>
    <property type="match status" value="1"/>
</dbReference>
<accession>H3GFU5</accession>
<dbReference type="PANTHER" id="PTHR46599:SF3">
    <property type="entry name" value="PIGGYBAC TRANSPOSABLE ELEMENT-DERIVED PROTEIN 4"/>
    <property type="match status" value="1"/>
</dbReference>
<dbReference type="AlphaFoldDB" id="H3GFU5"/>
<protein>
    <recommendedName>
        <fullName evidence="1">PiggyBac transposable element-derived protein domain-containing protein</fullName>
    </recommendedName>
</protein>
<evidence type="ECO:0000259" key="1">
    <source>
        <dbReference type="Pfam" id="PF13843"/>
    </source>
</evidence>
<reference evidence="2" key="2">
    <citation type="submission" date="2015-06" db="UniProtKB">
        <authorList>
            <consortium name="EnsemblProtists"/>
        </authorList>
    </citation>
    <scope>IDENTIFICATION</scope>
    <source>
        <strain evidence="2">Pr102</strain>
    </source>
</reference>
<evidence type="ECO:0000313" key="2">
    <source>
        <dbReference type="EnsemblProtists" id="Phyra74619"/>
    </source>
</evidence>
<proteinExistence type="predicted"/>
<reference evidence="3" key="1">
    <citation type="journal article" date="2006" name="Science">
        <title>Phytophthora genome sequences uncover evolutionary origins and mechanisms of pathogenesis.</title>
        <authorList>
            <person name="Tyler B.M."/>
            <person name="Tripathy S."/>
            <person name="Zhang X."/>
            <person name="Dehal P."/>
            <person name="Jiang R.H."/>
            <person name="Aerts A."/>
            <person name="Arredondo F.D."/>
            <person name="Baxter L."/>
            <person name="Bensasson D."/>
            <person name="Beynon J.L."/>
            <person name="Chapman J."/>
            <person name="Damasceno C.M."/>
            <person name="Dorrance A.E."/>
            <person name="Dou D."/>
            <person name="Dickerman A.W."/>
            <person name="Dubchak I.L."/>
            <person name="Garbelotto M."/>
            <person name="Gijzen M."/>
            <person name="Gordon S.G."/>
            <person name="Govers F."/>
            <person name="Grunwald N.J."/>
            <person name="Huang W."/>
            <person name="Ivors K.L."/>
            <person name="Jones R.W."/>
            <person name="Kamoun S."/>
            <person name="Krampis K."/>
            <person name="Lamour K.H."/>
            <person name="Lee M.K."/>
            <person name="McDonald W.H."/>
            <person name="Medina M."/>
            <person name="Meijer H.J."/>
            <person name="Nordberg E.K."/>
            <person name="Maclean D.J."/>
            <person name="Ospina-Giraldo M.D."/>
            <person name="Morris P.F."/>
            <person name="Phuntumart V."/>
            <person name="Putnam N.H."/>
            <person name="Rash S."/>
            <person name="Rose J.K."/>
            <person name="Sakihama Y."/>
            <person name="Salamov A.A."/>
            <person name="Savidor A."/>
            <person name="Scheuring C.F."/>
            <person name="Smith B.M."/>
            <person name="Sobral B.W."/>
            <person name="Terry A."/>
            <person name="Torto-Alalibo T.A."/>
            <person name="Win J."/>
            <person name="Xu Z."/>
            <person name="Zhang H."/>
            <person name="Grigoriev I.V."/>
            <person name="Rokhsar D.S."/>
            <person name="Boore J.L."/>
        </authorList>
    </citation>
    <scope>NUCLEOTIDE SEQUENCE [LARGE SCALE GENOMIC DNA]</scope>
    <source>
        <strain evidence="3">Pr102</strain>
    </source>
</reference>
<dbReference type="EMBL" id="DS566006">
    <property type="status" value="NOT_ANNOTATED_CDS"/>
    <property type="molecule type" value="Genomic_DNA"/>
</dbReference>